<sequence length="933" mass="102115">MVSNPGKFLIQIIFILISVNEIINSPIAERLSVKGIKDPKLKNEKKKLLKARLANNCQAGSPEPIWEDDEITETYCRCPSGTYGLTCLEDFVNPCNGVQTYHRADAQIKPNYFIECNGKIPYLMKCARGTKWNQDILTCDWNWSGPGSYGEATGNPVVIASPQKKHHLGYRGNEEYVQKSVSKPIIQTNVAQPKPVPVKQQSGYAVQNSGFDGQLNQESSAYGVNSGLQQGKVSLVKQPVADQSSGYGSSMNQNAYQAQAQLKPVVVPQQQQQQAFVSPSPSSAYDASAVQDSSYGAQQSQQSGYNVYKAPSQPARVNQQLDYNSQSNYEESTNYGTQQVEQSNYGGVVSQQNANLNNPVVNQQALYDQSYGNVAAQQYSPPAQQSQQYASSSNKQQSSYGNLVSQNTGAYNSEQSNYGYQENSVNSQGLVAPKQPVSSYGSNVQQSGYEQVLPNTSVFKPQVIQPKPNIPHTQVSQSEYQVEKTGYGSGVQQQASYSVPVQQQTVKQIVHVVPAYGSTQQESSQVDQVGSYGNQVSQNTYQPSNVVDQQGSGYETNYGSSQSGYESSSQQQNYALNEGQLVGQHGGAYGSSHQSFSPIYNQNQQTVQDQDHNSQQLYSQYQEETQTQESYNQEQQQPAYAAPAPVQQQQAYVAPAPAPAQQQPAYVAPAPAPAQQQPAYVAPAPAPAQQQQQPTYSASVYNSQQQDTQSYQEESQPNESYNQEQQPVVTKDLLKQALGNLNPQGNGYENPIQDIYNALVKKQGGSSQDVLNQQSVQKEQDNTIQQIQGIIAQGEQKSKADQSGYQVPKIPEQPAPQPDYIPPPIQPSGYQVPQIPDEPLPQAGYAPPVQVQQPVYEVQQAPVVQPPVYGNVEQPVVRQQKSLLNFLIPKVTTAQYAGNQQFFKIDIPFDKSGEQGCPDGPNGVVLGLSLSVY</sequence>
<dbReference type="Gene3D" id="2.170.140.10">
    <property type="entry name" value="Chitin binding domain"/>
    <property type="match status" value="1"/>
</dbReference>
<dbReference type="OrthoDB" id="8069327at2759"/>
<feature type="compositionally biased region" description="Low complexity" evidence="1">
    <location>
        <begin position="378"/>
        <end position="400"/>
    </location>
</feature>
<evidence type="ECO:0000313" key="4">
    <source>
        <dbReference type="Proteomes" id="UP000663879"/>
    </source>
</evidence>
<dbReference type="EMBL" id="CAJNOC010001698">
    <property type="protein sequence ID" value="CAF0884674.1"/>
    <property type="molecule type" value="Genomic_DNA"/>
</dbReference>
<evidence type="ECO:0000259" key="2">
    <source>
        <dbReference type="Pfam" id="PF01607"/>
    </source>
</evidence>
<evidence type="ECO:0000256" key="1">
    <source>
        <dbReference type="SAM" id="MobiDB-lite"/>
    </source>
</evidence>
<keyword evidence="4" id="KW-1185">Reference proteome</keyword>
<evidence type="ECO:0000313" key="3">
    <source>
        <dbReference type="EMBL" id="CAF0884674.1"/>
    </source>
</evidence>
<protein>
    <recommendedName>
        <fullName evidence="2">Chitin-binding type-2 domain-containing protein</fullName>
    </recommendedName>
</protein>
<feature type="compositionally biased region" description="Polar residues" evidence="1">
    <location>
        <begin position="401"/>
        <end position="421"/>
    </location>
</feature>
<organism evidence="3 4">
    <name type="scientific">Brachionus calyciflorus</name>
    <dbReference type="NCBI Taxonomy" id="104777"/>
    <lineage>
        <taxon>Eukaryota</taxon>
        <taxon>Metazoa</taxon>
        <taxon>Spiralia</taxon>
        <taxon>Gnathifera</taxon>
        <taxon>Rotifera</taxon>
        <taxon>Eurotatoria</taxon>
        <taxon>Monogononta</taxon>
        <taxon>Pseudotrocha</taxon>
        <taxon>Ploima</taxon>
        <taxon>Brachionidae</taxon>
        <taxon>Brachionus</taxon>
    </lineage>
</organism>
<feature type="region of interest" description="Disordered" evidence="1">
    <location>
        <begin position="271"/>
        <end position="304"/>
    </location>
</feature>
<comment type="caution">
    <text evidence="3">The sequence shown here is derived from an EMBL/GenBank/DDBJ whole genome shotgun (WGS) entry which is preliminary data.</text>
</comment>
<feature type="compositionally biased region" description="Low complexity" evidence="1">
    <location>
        <begin position="621"/>
        <end position="694"/>
    </location>
</feature>
<feature type="compositionally biased region" description="Polar residues" evidence="1">
    <location>
        <begin position="534"/>
        <end position="557"/>
    </location>
</feature>
<dbReference type="GO" id="GO:0005576">
    <property type="term" value="C:extracellular region"/>
    <property type="evidence" value="ECO:0007669"/>
    <property type="project" value="InterPro"/>
</dbReference>
<feature type="compositionally biased region" description="Polar residues" evidence="1">
    <location>
        <begin position="695"/>
        <end position="726"/>
    </location>
</feature>
<dbReference type="Pfam" id="PF01607">
    <property type="entry name" value="CBM_14"/>
    <property type="match status" value="1"/>
</dbReference>
<accession>A0A813YIL8</accession>
<feature type="region of interest" description="Disordered" evidence="1">
    <location>
        <begin position="621"/>
        <end position="726"/>
    </location>
</feature>
<feature type="region of interest" description="Disordered" evidence="1">
    <location>
        <begin position="793"/>
        <end position="816"/>
    </location>
</feature>
<dbReference type="GO" id="GO:0008061">
    <property type="term" value="F:chitin binding"/>
    <property type="evidence" value="ECO:0007669"/>
    <property type="project" value="InterPro"/>
</dbReference>
<proteinExistence type="predicted"/>
<reference evidence="3" key="1">
    <citation type="submission" date="2021-02" db="EMBL/GenBank/DDBJ databases">
        <authorList>
            <person name="Nowell W R."/>
        </authorList>
    </citation>
    <scope>NUCLEOTIDE SEQUENCE</scope>
    <source>
        <strain evidence="3">Ploen Becks lab</strain>
    </source>
</reference>
<feature type="domain" description="Chitin-binding type-2" evidence="2">
    <location>
        <begin position="111"/>
        <end position="144"/>
    </location>
</feature>
<dbReference type="AlphaFoldDB" id="A0A813YIL8"/>
<name>A0A813YIL8_9BILA</name>
<feature type="compositionally biased region" description="Low complexity" evidence="1">
    <location>
        <begin position="558"/>
        <end position="572"/>
    </location>
</feature>
<dbReference type="InterPro" id="IPR002557">
    <property type="entry name" value="Chitin-bd_dom"/>
</dbReference>
<feature type="region of interest" description="Disordered" evidence="1">
    <location>
        <begin position="378"/>
        <end position="421"/>
    </location>
</feature>
<dbReference type="InterPro" id="IPR036508">
    <property type="entry name" value="Chitin-bd_dom_sf"/>
</dbReference>
<dbReference type="Proteomes" id="UP000663879">
    <property type="component" value="Unassembled WGS sequence"/>
</dbReference>
<gene>
    <name evidence="3" type="ORF">OXX778_LOCUS10599</name>
</gene>
<feature type="region of interest" description="Disordered" evidence="1">
    <location>
        <begin position="534"/>
        <end position="572"/>
    </location>
</feature>
<dbReference type="SUPFAM" id="SSF57625">
    <property type="entry name" value="Invertebrate chitin-binding proteins"/>
    <property type="match status" value="1"/>
</dbReference>